<evidence type="ECO:0000256" key="10">
    <source>
        <dbReference type="SAM" id="MobiDB-lite"/>
    </source>
</evidence>
<evidence type="ECO:0000256" key="2">
    <source>
        <dbReference type="ARBA" id="ARBA00006555"/>
    </source>
</evidence>
<evidence type="ECO:0000259" key="12">
    <source>
        <dbReference type="PROSITE" id="PS52015"/>
    </source>
</evidence>
<evidence type="ECO:0000313" key="13">
    <source>
        <dbReference type="EMBL" id="OGK01485.1"/>
    </source>
</evidence>
<evidence type="ECO:0000256" key="7">
    <source>
        <dbReference type="ARBA" id="ARBA00022927"/>
    </source>
</evidence>
<dbReference type="InterPro" id="IPR006260">
    <property type="entry name" value="TonB/TolA_C"/>
</dbReference>
<dbReference type="Gene3D" id="3.30.1150.10">
    <property type="match status" value="1"/>
</dbReference>
<dbReference type="PROSITE" id="PS52015">
    <property type="entry name" value="TONB_CTD"/>
    <property type="match status" value="1"/>
</dbReference>
<dbReference type="SUPFAM" id="SSF74653">
    <property type="entry name" value="TolA/TonB C-terminal domain"/>
    <property type="match status" value="1"/>
</dbReference>
<evidence type="ECO:0000256" key="8">
    <source>
        <dbReference type="ARBA" id="ARBA00022989"/>
    </source>
</evidence>
<evidence type="ECO:0000313" key="14">
    <source>
        <dbReference type="Proteomes" id="UP000179243"/>
    </source>
</evidence>
<keyword evidence="7" id="KW-0653">Protein transport</keyword>
<protein>
    <recommendedName>
        <fullName evidence="12">TonB C-terminal domain-containing protein</fullName>
    </recommendedName>
</protein>
<keyword evidence="9 11" id="KW-0472">Membrane</keyword>
<dbReference type="GO" id="GO:0055085">
    <property type="term" value="P:transmembrane transport"/>
    <property type="evidence" value="ECO:0007669"/>
    <property type="project" value="InterPro"/>
</dbReference>
<dbReference type="GO" id="GO:0015031">
    <property type="term" value="P:protein transport"/>
    <property type="evidence" value="ECO:0007669"/>
    <property type="project" value="UniProtKB-KW"/>
</dbReference>
<dbReference type="PANTHER" id="PTHR33446">
    <property type="entry name" value="PROTEIN TONB-RELATED"/>
    <property type="match status" value="1"/>
</dbReference>
<keyword evidence="3" id="KW-0813">Transport</keyword>
<dbReference type="Pfam" id="PF13103">
    <property type="entry name" value="TonB_2"/>
    <property type="match status" value="1"/>
</dbReference>
<dbReference type="GO" id="GO:0005886">
    <property type="term" value="C:plasma membrane"/>
    <property type="evidence" value="ECO:0007669"/>
    <property type="project" value="UniProtKB-SubCell"/>
</dbReference>
<evidence type="ECO:0000256" key="1">
    <source>
        <dbReference type="ARBA" id="ARBA00004383"/>
    </source>
</evidence>
<dbReference type="Proteomes" id="UP000179243">
    <property type="component" value="Unassembled WGS sequence"/>
</dbReference>
<comment type="subcellular location">
    <subcellularLocation>
        <location evidence="1">Cell inner membrane</location>
        <topology evidence="1">Single-pass membrane protein</topology>
        <orientation evidence="1">Periplasmic side</orientation>
    </subcellularLocation>
</comment>
<keyword evidence="5" id="KW-0997">Cell inner membrane</keyword>
<evidence type="ECO:0000256" key="5">
    <source>
        <dbReference type="ARBA" id="ARBA00022519"/>
    </source>
</evidence>
<keyword evidence="8 11" id="KW-1133">Transmembrane helix</keyword>
<name>A0A1F7F477_UNCRA</name>
<proteinExistence type="inferred from homology"/>
<dbReference type="InterPro" id="IPR037682">
    <property type="entry name" value="TonB_C"/>
</dbReference>
<feature type="region of interest" description="Disordered" evidence="10">
    <location>
        <begin position="61"/>
        <end position="133"/>
    </location>
</feature>
<evidence type="ECO:0000256" key="6">
    <source>
        <dbReference type="ARBA" id="ARBA00022692"/>
    </source>
</evidence>
<comment type="similarity">
    <text evidence="2">Belongs to the TonB family.</text>
</comment>
<organism evidence="13 14">
    <name type="scientific">Candidatus Raymondbacteria bacterium RIFOXYD12_FULL_49_13</name>
    <dbReference type="NCBI Taxonomy" id="1817890"/>
    <lineage>
        <taxon>Bacteria</taxon>
        <taxon>Raymondiibacteriota</taxon>
    </lineage>
</organism>
<feature type="transmembrane region" description="Helical" evidence="11">
    <location>
        <begin position="20"/>
        <end position="37"/>
    </location>
</feature>
<dbReference type="InterPro" id="IPR051045">
    <property type="entry name" value="TonB-dependent_transducer"/>
</dbReference>
<feature type="compositionally biased region" description="Basic and acidic residues" evidence="10">
    <location>
        <begin position="71"/>
        <end position="125"/>
    </location>
</feature>
<reference evidence="13 14" key="1">
    <citation type="journal article" date="2016" name="Nat. Commun.">
        <title>Thousands of microbial genomes shed light on interconnected biogeochemical processes in an aquifer system.</title>
        <authorList>
            <person name="Anantharaman K."/>
            <person name="Brown C.T."/>
            <person name="Hug L.A."/>
            <person name="Sharon I."/>
            <person name="Castelle C.J."/>
            <person name="Probst A.J."/>
            <person name="Thomas B.C."/>
            <person name="Singh A."/>
            <person name="Wilkins M.J."/>
            <person name="Karaoz U."/>
            <person name="Brodie E.L."/>
            <person name="Williams K.H."/>
            <person name="Hubbard S.S."/>
            <person name="Banfield J.F."/>
        </authorList>
    </citation>
    <scope>NUCLEOTIDE SEQUENCE [LARGE SCALE GENOMIC DNA]</scope>
</reference>
<feature type="domain" description="TonB C-terminal" evidence="12">
    <location>
        <begin position="144"/>
        <end position="232"/>
    </location>
</feature>
<gene>
    <name evidence="13" type="ORF">A2519_19375</name>
</gene>
<keyword evidence="6 11" id="KW-0812">Transmembrane</keyword>
<evidence type="ECO:0000256" key="3">
    <source>
        <dbReference type="ARBA" id="ARBA00022448"/>
    </source>
</evidence>
<evidence type="ECO:0000256" key="11">
    <source>
        <dbReference type="SAM" id="Phobius"/>
    </source>
</evidence>
<comment type="caution">
    <text evidence="13">The sequence shown here is derived from an EMBL/GenBank/DDBJ whole genome shotgun (WGS) entry which is preliminary data.</text>
</comment>
<keyword evidence="4" id="KW-1003">Cell membrane</keyword>
<evidence type="ECO:0000256" key="9">
    <source>
        <dbReference type="ARBA" id="ARBA00023136"/>
    </source>
</evidence>
<evidence type="ECO:0000256" key="4">
    <source>
        <dbReference type="ARBA" id="ARBA00022475"/>
    </source>
</evidence>
<dbReference type="NCBIfam" id="TIGR01352">
    <property type="entry name" value="tonB_Cterm"/>
    <property type="match status" value="1"/>
</dbReference>
<accession>A0A1F7F477</accession>
<dbReference type="EMBL" id="MFYX01000125">
    <property type="protein sequence ID" value="OGK01485.1"/>
    <property type="molecule type" value="Genomic_DNA"/>
</dbReference>
<dbReference type="AlphaFoldDB" id="A0A1F7F477"/>
<sequence length="232" mass="26808">MSMPAALLESVKRDPFKKAVTVSLVLHLFVIISFTLHDMMKPRQVVKKAYLFDMVNTRPQPRRFAAPPVAKPREVKKQEPAKKTVEKPKEKAISTKKAKKEEKQKEEPKEQLQDEPKETVQEKDAPQTLQNEMTISQPDFPFKYYYQQIINAVERNWNPPQELLGSEMQLAVEVKFRLLKNGQVTDLEISESSWNTILDKLALRAIEKARIPPIPGDESELTITYRLVLSRN</sequence>